<gene>
    <name evidence="2" type="primary">tsf</name>
    <name evidence="2" type="ORF">magtdc_117</name>
</gene>
<accession>A0ABX4MJG0</accession>
<feature type="compositionally biased region" description="Polar residues" evidence="1">
    <location>
        <begin position="42"/>
        <end position="51"/>
    </location>
</feature>
<sequence length="182" mass="20949">MAVDSQPPSQPDLEPTCPSYTPTPNLHQPKQPKPKNHPQQHDNNLPLNPQTVSKPEVITDIIFHPCIELKYDTTTFGPYLHERPNNSTYKGLTLTPTSLTPTQRSLISLTRSLCRLSYFRTSISFQNQHPLERYHRNLQNQLHQNLTQINPNLQQNQQLHSNLQRTLHHQVNINPNPPSHTS</sequence>
<name>A0ABX4MJG0_9HYPH</name>
<dbReference type="GO" id="GO:0003746">
    <property type="term" value="F:translation elongation factor activity"/>
    <property type="evidence" value="ECO:0007669"/>
    <property type="project" value="UniProtKB-KW"/>
</dbReference>
<evidence type="ECO:0000256" key="1">
    <source>
        <dbReference type="SAM" id="MobiDB-lite"/>
    </source>
</evidence>
<dbReference type="EMBL" id="NXGO01000015">
    <property type="protein sequence ID" value="PIM95941.1"/>
    <property type="molecule type" value="Genomic_DNA"/>
</dbReference>
<feature type="region of interest" description="Disordered" evidence="1">
    <location>
        <begin position="1"/>
        <end position="51"/>
    </location>
</feature>
<evidence type="ECO:0000313" key="2">
    <source>
        <dbReference type="EMBL" id="PIM95941.1"/>
    </source>
</evidence>
<keyword evidence="2" id="KW-0648">Protein biosynthesis</keyword>
<comment type="caution">
    <text evidence="2">The sequence shown here is derived from an EMBL/GenBank/DDBJ whole genome shotgun (WGS) entry which is preliminary data.</text>
</comment>
<keyword evidence="2" id="KW-0251">Elongation factor</keyword>
<keyword evidence="3" id="KW-1185">Reference proteome</keyword>
<evidence type="ECO:0000313" key="3">
    <source>
        <dbReference type="Proteomes" id="UP000230981"/>
    </source>
</evidence>
<protein>
    <submittedName>
        <fullName evidence="2">Elongation factor EF-Ts</fullName>
    </submittedName>
</protein>
<proteinExistence type="predicted"/>
<dbReference type="Proteomes" id="UP000230981">
    <property type="component" value="Unassembled WGS sequence"/>
</dbReference>
<organism evidence="2 3">
    <name type="scientific">Candidatus Hodgkinia cicadicola</name>
    <dbReference type="NCBI Taxonomy" id="573658"/>
    <lineage>
        <taxon>Bacteria</taxon>
        <taxon>Pseudomonadati</taxon>
        <taxon>Pseudomonadota</taxon>
        <taxon>Alphaproteobacteria</taxon>
        <taxon>Hyphomicrobiales</taxon>
        <taxon>Candidatus Hodgkinia</taxon>
    </lineage>
</organism>
<reference evidence="2" key="1">
    <citation type="submission" date="2017-09" db="EMBL/GenBank/DDBJ databases">
        <authorList>
            <person name="Campbell M.A."/>
            <person name="Lukasik P."/>
            <person name="Simon C."/>
            <person name="McCutcheon J.P."/>
        </authorList>
    </citation>
    <scope>NUCLEOTIDE SEQUENCE [LARGE SCALE GENOMIC DNA]</scope>
    <source>
        <strain evidence="2">MAGTDC</strain>
    </source>
</reference>